<keyword evidence="3" id="KW-1185">Reference proteome</keyword>
<dbReference type="AlphaFoldDB" id="A0A6A6NMP4"/>
<keyword evidence="1" id="KW-0472">Membrane</keyword>
<organism evidence="2 3">
    <name type="scientific">Lineolata rhizophorae</name>
    <dbReference type="NCBI Taxonomy" id="578093"/>
    <lineage>
        <taxon>Eukaryota</taxon>
        <taxon>Fungi</taxon>
        <taxon>Dikarya</taxon>
        <taxon>Ascomycota</taxon>
        <taxon>Pezizomycotina</taxon>
        <taxon>Dothideomycetes</taxon>
        <taxon>Dothideomycetes incertae sedis</taxon>
        <taxon>Lineolatales</taxon>
        <taxon>Lineolataceae</taxon>
        <taxon>Lineolata</taxon>
    </lineage>
</organism>
<accession>A0A6A6NMP4</accession>
<evidence type="ECO:0000256" key="1">
    <source>
        <dbReference type="SAM" id="Phobius"/>
    </source>
</evidence>
<keyword evidence="1" id="KW-0812">Transmembrane</keyword>
<feature type="transmembrane region" description="Helical" evidence="1">
    <location>
        <begin position="45"/>
        <end position="65"/>
    </location>
</feature>
<sequence>MGSCWLAPCIICRVLRPLFLCFEAIIALADLPNTSPLPRTGILRVLPLGGALCACLVFFFSLALLGSGLVSVYHVRFTSTFCVCCMCDCVFFVKMLVCFVLLVWSLIFLSFLRGLWSLCCFVFFFSLCEVRGKAPEGKVAAEPRMMPCDNQY</sequence>
<gene>
    <name evidence="2" type="ORF">BDY21DRAFT_155803</name>
</gene>
<keyword evidence="1" id="KW-1133">Transmembrane helix</keyword>
<dbReference type="EMBL" id="MU001706">
    <property type="protein sequence ID" value="KAF2452614.1"/>
    <property type="molecule type" value="Genomic_DNA"/>
</dbReference>
<proteinExistence type="predicted"/>
<reference evidence="2" key="1">
    <citation type="journal article" date="2020" name="Stud. Mycol.">
        <title>101 Dothideomycetes genomes: a test case for predicting lifestyles and emergence of pathogens.</title>
        <authorList>
            <person name="Haridas S."/>
            <person name="Albert R."/>
            <person name="Binder M."/>
            <person name="Bloem J."/>
            <person name="Labutti K."/>
            <person name="Salamov A."/>
            <person name="Andreopoulos B."/>
            <person name="Baker S."/>
            <person name="Barry K."/>
            <person name="Bills G."/>
            <person name="Bluhm B."/>
            <person name="Cannon C."/>
            <person name="Castanera R."/>
            <person name="Culley D."/>
            <person name="Daum C."/>
            <person name="Ezra D."/>
            <person name="Gonzalez J."/>
            <person name="Henrissat B."/>
            <person name="Kuo A."/>
            <person name="Liang C."/>
            <person name="Lipzen A."/>
            <person name="Lutzoni F."/>
            <person name="Magnuson J."/>
            <person name="Mondo S."/>
            <person name="Nolan M."/>
            <person name="Ohm R."/>
            <person name="Pangilinan J."/>
            <person name="Park H.-J."/>
            <person name="Ramirez L."/>
            <person name="Alfaro M."/>
            <person name="Sun H."/>
            <person name="Tritt A."/>
            <person name="Yoshinaga Y."/>
            <person name="Zwiers L.-H."/>
            <person name="Turgeon B."/>
            <person name="Goodwin S."/>
            <person name="Spatafora J."/>
            <person name="Crous P."/>
            <person name="Grigoriev I."/>
        </authorList>
    </citation>
    <scope>NUCLEOTIDE SEQUENCE</scope>
    <source>
        <strain evidence="2">ATCC 16933</strain>
    </source>
</reference>
<name>A0A6A6NMP4_9PEZI</name>
<evidence type="ECO:0000313" key="2">
    <source>
        <dbReference type="EMBL" id="KAF2452614.1"/>
    </source>
</evidence>
<protein>
    <submittedName>
        <fullName evidence="2">Uncharacterized protein</fullName>
    </submittedName>
</protein>
<evidence type="ECO:0000313" key="3">
    <source>
        <dbReference type="Proteomes" id="UP000799766"/>
    </source>
</evidence>
<dbReference type="Proteomes" id="UP000799766">
    <property type="component" value="Unassembled WGS sequence"/>
</dbReference>
<feature type="transmembrane region" description="Helical" evidence="1">
    <location>
        <begin position="77"/>
        <end position="104"/>
    </location>
</feature>